<protein>
    <submittedName>
        <fullName evidence="2">Uncharacterized protein</fullName>
    </submittedName>
</protein>
<keyword evidence="1" id="KW-0472">Membrane</keyword>
<accession>A0A133XGK5</accession>
<feature type="transmembrane region" description="Helical" evidence="1">
    <location>
        <begin position="134"/>
        <end position="152"/>
    </location>
</feature>
<dbReference type="AlphaFoldDB" id="A0A133XGK5"/>
<keyword evidence="1" id="KW-0812">Transmembrane</keyword>
<comment type="caution">
    <text evidence="2">The sequence shown here is derived from an EMBL/GenBank/DDBJ whole genome shotgun (WGS) entry which is preliminary data.</text>
</comment>
<keyword evidence="1" id="KW-1133">Transmembrane helix</keyword>
<feature type="transmembrane region" description="Helical" evidence="1">
    <location>
        <begin position="183"/>
        <end position="201"/>
    </location>
</feature>
<evidence type="ECO:0000313" key="3">
    <source>
        <dbReference type="Proteomes" id="UP000070186"/>
    </source>
</evidence>
<dbReference type="STRING" id="281362.AT959_11875"/>
<proteinExistence type="predicted"/>
<reference evidence="2 3" key="1">
    <citation type="submission" date="2015-12" db="EMBL/GenBank/DDBJ databases">
        <title>Nitrous oxide reduction kinetics distinguish bacteria harboring typical versus atypical NosZ.</title>
        <authorList>
            <person name="Yoon S."/>
            <person name="Nissen S."/>
            <person name="Park D."/>
            <person name="Sanford R.A."/>
            <person name="Loeffler F.E."/>
        </authorList>
    </citation>
    <scope>NUCLEOTIDE SEQUENCE [LARGE SCALE GENOMIC DNA]</scope>
    <source>
        <strain evidence="2 3">ATCC BAA-841</strain>
    </source>
</reference>
<name>A0A133XGK5_9RHOO</name>
<evidence type="ECO:0000256" key="1">
    <source>
        <dbReference type="SAM" id="Phobius"/>
    </source>
</evidence>
<feature type="transmembrane region" description="Helical" evidence="1">
    <location>
        <begin position="89"/>
        <end position="113"/>
    </location>
</feature>
<evidence type="ECO:0000313" key="2">
    <source>
        <dbReference type="EMBL" id="KXB30071.1"/>
    </source>
</evidence>
<gene>
    <name evidence="2" type="ORF">AT959_11875</name>
</gene>
<dbReference type="Proteomes" id="UP000070186">
    <property type="component" value="Unassembled WGS sequence"/>
</dbReference>
<feature type="transmembrane region" description="Helical" evidence="1">
    <location>
        <begin position="50"/>
        <end position="69"/>
    </location>
</feature>
<organism evidence="2 3">
    <name type="scientific">Dechloromonas denitrificans</name>
    <dbReference type="NCBI Taxonomy" id="281362"/>
    <lineage>
        <taxon>Bacteria</taxon>
        <taxon>Pseudomonadati</taxon>
        <taxon>Pseudomonadota</taxon>
        <taxon>Betaproteobacteria</taxon>
        <taxon>Rhodocyclales</taxon>
        <taxon>Azonexaceae</taxon>
        <taxon>Dechloromonas</taxon>
    </lineage>
</organism>
<dbReference type="RefSeq" id="WP_066883336.1">
    <property type="nucleotide sequence ID" value="NZ_LODL01000021.1"/>
</dbReference>
<dbReference type="EMBL" id="LODL01000021">
    <property type="protein sequence ID" value="KXB30071.1"/>
    <property type="molecule type" value="Genomic_DNA"/>
</dbReference>
<keyword evidence="3" id="KW-1185">Reference proteome</keyword>
<sequence length="208" mass="22551">MRHDRLMRWVHRLAERSGLVPLVAYYTASLHSEKKLNAGSRLLFRIRHGAAYPLLVALLAILSAGTSLYPFGPVIVAATVFAPQRWLGVIVGATLGAVCGATGLTFFIRWLGLGLLDAYFPEIRQSAMWSHSEYWIGQYGELAIAAIAALPVPQMPALVLAALGEMSLATLALALLAGKLLKYSLYVGGVLVVLQAIRHVAEWTEEDA</sequence>